<feature type="transmembrane region" description="Helical" evidence="6">
    <location>
        <begin position="87"/>
        <end position="104"/>
    </location>
</feature>
<evidence type="ECO:0000313" key="8">
    <source>
        <dbReference type="EMBL" id="PTW63342.1"/>
    </source>
</evidence>
<dbReference type="EMBL" id="QAYG01000001">
    <property type="protein sequence ID" value="PTW63342.1"/>
    <property type="molecule type" value="Genomic_DNA"/>
</dbReference>
<evidence type="ECO:0000256" key="5">
    <source>
        <dbReference type="SAM" id="MobiDB-lite"/>
    </source>
</evidence>
<evidence type="ECO:0000256" key="6">
    <source>
        <dbReference type="SAM" id="Phobius"/>
    </source>
</evidence>
<evidence type="ECO:0000259" key="7">
    <source>
        <dbReference type="Pfam" id="PF07219"/>
    </source>
</evidence>
<keyword evidence="2 6" id="KW-0812">Transmembrane</keyword>
<evidence type="ECO:0000256" key="4">
    <source>
        <dbReference type="ARBA" id="ARBA00023136"/>
    </source>
</evidence>
<comment type="subcellular location">
    <subcellularLocation>
        <location evidence="1">Membrane</location>
    </subcellularLocation>
</comment>
<keyword evidence="3 6" id="KW-1133">Transmembrane helix</keyword>
<reference evidence="8 9" key="1">
    <citation type="submission" date="2018-04" db="EMBL/GenBank/DDBJ databases">
        <title>Genomic Encyclopedia of Archaeal and Bacterial Type Strains, Phase II (KMG-II): from individual species to whole genera.</title>
        <authorList>
            <person name="Goeker M."/>
        </authorList>
    </citation>
    <scope>NUCLEOTIDE SEQUENCE [LARGE SCALE GENOMIC DNA]</scope>
    <source>
        <strain evidence="8 9">DSM 23382</strain>
    </source>
</reference>
<dbReference type="InterPro" id="IPR016982">
    <property type="entry name" value="Mms48"/>
</dbReference>
<evidence type="ECO:0000313" key="9">
    <source>
        <dbReference type="Proteomes" id="UP000244081"/>
    </source>
</evidence>
<feature type="region of interest" description="Disordered" evidence="5">
    <location>
        <begin position="634"/>
        <end position="662"/>
    </location>
</feature>
<sequence length="662" mass="71923">MVRVLSFFAVVFVVAMGFAWLADRPGIVAIDWQGYRIEMGLMTLLIALGVFMLVIGFIWSLFKAVLHTPGSVSRFFKRRRRERGFSALSHGLIALGAGDARAAGKFGNEAQKLLRSEPAAKLLLAQSAQMAGRREEARAHFEAMLADEETRLLGLHGLFVEAERQKEPLAARHYAEEAHKLSPGLSWAGKAVLAYQAAAHDWEQAIVTLERNAHAKLIDKPTLRRQKAVLLTARAMELEDHEPDRARQIALEAHGLAPDLVPAAVIAGRLLTRRGDVRKASKVLEATWKKFPHPDIAEAYAHVRPGDSARDRLKRVSALNDMRGHHVEGSLAIARAAIQARDWAKARDQLHPLLRSQPTQRVFLLMADLEEGEHGDRGRVREWLSRAVRAPRDPAWTADGIMVDAWAPVSPITGKLDAFEWKAPMERLGAPEASLGEDLLELPAEWPAPEDMPASNTPVETMKPEPAAPKASAVRPEPKVAAKAEPKPVRPEPVALEAVAPKVAPVVAAAPEKKPEPVEVKVETPKAIGPSVTEKPAAPEAAPKPVAGFASEAEVAPADTPKTPADRVKARVAQRLASGKSMPHAAASMEADQTVTIKPETISTTSATDPGKDVGSPAEMERMQRGEAEVLETVGDIAMPRPPDDPGVDAEGDIPRRSRKFF</sequence>
<organism evidence="8 9">
    <name type="scientific">Breoghania corrubedonensis</name>
    <dbReference type="NCBI Taxonomy" id="665038"/>
    <lineage>
        <taxon>Bacteria</taxon>
        <taxon>Pseudomonadati</taxon>
        <taxon>Pseudomonadota</taxon>
        <taxon>Alphaproteobacteria</taxon>
        <taxon>Hyphomicrobiales</taxon>
        <taxon>Stappiaceae</taxon>
        <taxon>Breoghania</taxon>
    </lineage>
</organism>
<dbReference type="PIRSF" id="PIRSF031802">
    <property type="entry name" value="UCP031802"/>
    <property type="match status" value="1"/>
</dbReference>
<dbReference type="Gene3D" id="1.25.40.10">
    <property type="entry name" value="Tetratricopeptide repeat domain"/>
    <property type="match status" value="1"/>
</dbReference>
<dbReference type="InterPro" id="IPR011990">
    <property type="entry name" value="TPR-like_helical_dom_sf"/>
</dbReference>
<gene>
    <name evidence="8" type="ORF">C8N35_1011393</name>
</gene>
<keyword evidence="9" id="KW-1185">Reference proteome</keyword>
<evidence type="ECO:0000256" key="2">
    <source>
        <dbReference type="ARBA" id="ARBA00022692"/>
    </source>
</evidence>
<feature type="region of interest" description="Disordered" evidence="5">
    <location>
        <begin position="447"/>
        <end position="488"/>
    </location>
</feature>
<feature type="compositionally biased region" description="Basic and acidic residues" evidence="5">
    <location>
        <begin position="476"/>
        <end position="488"/>
    </location>
</feature>
<name>A0A2T5VHV4_9HYPH</name>
<feature type="compositionally biased region" description="Polar residues" evidence="5">
    <location>
        <begin position="591"/>
        <end position="608"/>
    </location>
</feature>
<dbReference type="GO" id="GO:0016020">
    <property type="term" value="C:membrane"/>
    <property type="evidence" value="ECO:0007669"/>
    <property type="project" value="UniProtKB-SubCell"/>
</dbReference>
<comment type="caution">
    <text evidence="8">The sequence shown here is derived from an EMBL/GenBank/DDBJ whole genome shotgun (WGS) entry which is preliminary data.</text>
</comment>
<dbReference type="RefSeq" id="WP_107988785.1">
    <property type="nucleotide sequence ID" value="NZ_QAYG01000001.1"/>
</dbReference>
<evidence type="ECO:0000256" key="1">
    <source>
        <dbReference type="ARBA" id="ARBA00004370"/>
    </source>
</evidence>
<accession>A0A2T5VHV4</accession>
<dbReference type="AlphaFoldDB" id="A0A2T5VHV4"/>
<feature type="compositionally biased region" description="Low complexity" evidence="5">
    <location>
        <begin position="534"/>
        <end position="545"/>
    </location>
</feature>
<protein>
    <submittedName>
        <fullName evidence="8">HemY protein</fullName>
    </submittedName>
</protein>
<feature type="transmembrane region" description="Helical" evidence="6">
    <location>
        <begin position="45"/>
        <end position="66"/>
    </location>
</feature>
<proteinExistence type="predicted"/>
<feature type="compositionally biased region" description="Basic and acidic residues" evidence="5">
    <location>
        <begin position="511"/>
        <end position="524"/>
    </location>
</feature>
<feature type="region of interest" description="Disordered" evidence="5">
    <location>
        <begin position="511"/>
        <end position="619"/>
    </location>
</feature>
<dbReference type="Proteomes" id="UP000244081">
    <property type="component" value="Unassembled WGS sequence"/>
</dbReference>
<keyword evidence="4 6" id="KW-0472">Membrane</keyword>
<dbReference type="InterPro" id="IPR010817">
    <property type="entry name" value="HemY_N"/>
</dbReference>
<feature type="domain" description="HemY N-terminal" evidence="7">
    <location>
        <begin position="26"/>
        <end position="132"/>
    </location>
</feature>
<dbReference type="OrthoDB" id="9798343at2"/>
<dbReference type="Pfam" id="PF07219">
    <property type="entry name" value="HemY_N"/>
    <property type="match status" value="1"/>
</dbReference>
<evidence type="ECO:0000256" key="3">
    <source>
        <dbReference type="ARBA" id="ARBA00022989"/>
    </source>
</evidence>
<dbReference type="SUPFAM" id="SSF48452">
    <property type="entry name" value="TPR-like"/>
    <property type="match status" value="1"/>
</dbReference>